<gene>
    <name evidence="10" type="ORF">IW256_004155</name>
</gene>
<dbReference type="SUPFAM" id="SSF161098">
    <property type="entry name" value="MetI-like"/>
    <property type="match status" value="1"/>
</dbReference>
<dbReference type="AlphaFoldDB" id="A0A931DL37"/>
<organism evidence="10 11">
    <name type="scientific">Actinomadura viridis</name>
    <dbReference type="NCBI Taxonomy" id="58110"/>
    <lineage>
        <taxon>Bacteria</taxon>
        <taxon>Bacillati</taxon>
        <taxon>Actinomycetota</taxon>
        <taxon>Actinomycetes</taxon>
        <taxon>Streptosporangiales</taxon>
        <taxon>Thermomonosporaceae</taxon>
        <taxon>Actinomadura</taxon>
    </lineage>
</organism>
<feature type="compositionally biased region" description="Low complexity" evidence="8">
    <location>
        <begin position="1"/>
        <end position="18"/>
    </location>
</feature>
<evidence type="ECO:0000256" key="4">
    <source>
        <dbReference type="ARBA" id="ARBA00022692"/>
    </source>
</evidence>
<feature type="transmembrane region" description="Helical" evidence="7">
    <location>
        <begin position="185"/>
        <end position="205"/>
    </location>
</feature>
<feature type="transmembrane region" description="Helical" evidence="7">
    <location>
        <begin position="317"/>
        <end position="339"/>
    </location>
</feature>
<protein>
    <submittedName>
        <fullName evidence="10">Peptide/nickel transport system permease protein</fullName>
    </submittedName>
</protein>
<feature type="domain" description="ABC transmembrane type-1" evidence="9">
    <location>
        <begin position="146"/>
        <end position="340"/>
    </location>
</feature>
<evidence type="ECO:0000256" key="3">
    <source>
        <dbReference type="ARBA" id="ARBA00022475"/>
    </source>
</evidence>
<evidence type="ECO:0000256" key="8">
    <source>
        <dbReference type="SAM" id="MobiDB-lite"/>
    </source>
</evidence>
<name>A0A931DL37_9ACTN</name>
<keyword evidence="5 7" id="KW-1133">Transmembrane helix</keyword>
<evidence type="ECO:0000256" key="5">
    <source>
        <dbReference type="ARBA" id="ARBA00022989"/>
    </source>
</evidence>
<evidence type="ECO:0000256" key="2">
    <source>
        <dbReference type="ARBA" id="ARBA00022448"/>
    </source>
</evidence>
<feature type="transmembrane region" description="Helical" evidence="7">
    <location>
        <begin position="78"/>
        <end position="100"/>
    </location>
</feature>
<dbReference type="Pfam" id="PF00528">
    <property type="entry name" value="BPD_transp_1"/>
    <property type="match status" value="1"/>
</dbReference>
<dbReference type="Pfam" id="PF12911">
    <property type="entry name" value="OppC_N"/>
    <property type="match status" value="1"/>
</dbReference>
<keyword evidence="4 7" id="KW-0812">Transmembrane</keyword>
<reference evidence="10" key="1">
    <citation type="submission" date="2020-11" db="EMBL/GenBank/DDBJ databases">
        <title>Sequencing the genomes of 1000 actinobacteria strains.</title>
        <authorList>
            <person name="Klenk H.-P."/>
        </authorList>
    </citation>
    <scope>NUCLEOTIDE SEQUENCE</scope>
    <source>
        <strain evidence="10">DSM 43175</strain>
    </source>
</reference>
<dbReference type="CDD" id="cd06261">
    <property type="entry name" value="TM_PBP2"/>
    <property type="match status" value="1"/>
</dbReference>
<dbReference type="PANTHER" id="PTHR43386">
    <property type="entry name" value="OLIGOPEPTIDE TRANSPORT SYSTEM PERMEASE PROTEIN APPC"/>
    <property type="match status" value="1"/>
</dbReference>
<dbReference type="InterPro" id="IPR000515">
    <property type="entry name" value="MetI-like"/>
</dbReference>
<keyword evidence="3" id="KW-1003">Cell membrane</keyword>
<dbReference type="GO" id="GO:0055085">
    <property type="term" value="P:transmembrane transport"/>
    <property type="evidence" value="ECO:0007669"/>
    <property type="project" value="InterPro"/>
</dbReference>
<evidence type="ECO:0000313" key="10">
    <source>
        <dbReference type="EMBL" id="MBG6090042.1"/>
    </source>
</evidence>
<dbReference type="EMBL" id="JADOUA010000001">
    <property type="protein sequence ID" value="MBG6090042.1"/>
    <property type="molecule type" value="Genomic_DNA"/>
</dbReference>
<dbReference type="InterPro" id="IPR050366">
    <property type="entry name" value="BP-dependent_transpt_permease"/>
</dbReference>
<feature type="transmembrane region" description="Helical" evidence="7">
    <location>
        <begin position="274"/>
        <end position="297"/>
    </location>
</feature>
<dbReference type="InterPro" id="IPR035906">
    <property type="entry name" value="MetI-like_sf"/>
</dbReference>
<comment type="caution">
    <text evidence="10">The sequence shown here is derived from an EMBL/GenBank/DDBJ whole genome shotgun (WGS) entry which is preliminary data.</text>
</comment>
<evidence type="ECO:0000259" key="9">
    <source>
        <dbReference type="PROSITE" id="PS50928"/>
    </source>
</evidence>
<comment type="subcellular location">
    <subcellularLocation>
        <location evidence="1 7">Cell membrane</location>
        <topology evidence="1 7">Multi-pass membrane protein</topology>
    </subcellularLocation>
</comment>
<dbReference type="Gene3D" id="1.10.3720.10">
    <property type="entry name" value="MetI-like"/>
    <property type="match status" value="1"/>
</dbReference>
<evidence type="ECO:0000256" key="1">
    <source>
        <dbReference type="ARBA" id="ARBA00004651"/>
    </source>
</evidence>
<evidence type="ECO:0000256" key="6">
    <source>
        <dbReference type="ARBA" id="ARBA00023136"/>
    </source>
</evidence>
<dbReference type="GO" id="GO:0005886">
    <property type="term" value="C:plasma membrane"/>
    <property type="evidence" value="ECO:0007669"/>
    <property type="project" value="UniProtKB-SubCell"/>
</dbReference>
<comment type="similarity">
    <text evidence="7">Belongs to the binding-protein-dependent transport system permease family.</text>
</comment>
<proteinExistence type="inferred from homology"/>
<dbReference type="RefSeq" id="WP_231403862.1">
    <property type="nucleotide sequence ID" value="NZ_BAABES010000021.1"/>
</dbReference>
<feature type="transmembrane region" description="Helical" evidence="7">
    <location>
        <begin position="148"/>
        <end position="173"/>
    </location>
</feature>
<evidence type="ECO:0000256" key="7">
    <source>
        <dbReference type="RuleBase" id="RU363032"/>
    </source>
</evidence>
<dbReference type="PROSITE" id="PS50928">
    <property type="entry name" value="ABC_TM1"/>
    <property type="match status" value="1"/>
</dbReference>
<dbReference type="InterPro" id="IPR025966">
    <property type="entry name" value="OppC_N"/>
</dbReference>
<dbReference type="PANTHER" id="PTHR43386:SF1">
    <property type="entry name" value="D,D-DIPEPTIDE TRANSPORT SYSTEM PERMEASE PROTEIN DDPC-RELATED"/>
    <property type="match status" value="1"/>
</dbReference>
<feature type="region of interest" description="Disordered" evidence="8">
    <location>
        <begin position="1"/>
        <end position="32"/>
    </location>
</feature>
<keyword evidence="11" id="KW-1185">Reference proteome</keyword>
<sequence length="361" mass="36667">MTRTRPAAGSAPHPAATTAPPPASGPMPALVPGARAPGPGAVLAAGTGWAEAHAPFADPFGTPFGLAWRRFRRDRTAMASLAALALIVAFALMAPLWASWTGHPYDATFPETGLDASGQPVGPGAEFWLGADRLGRDVLVRAAYGGRVSLLVGVCSAALATVAGVAAGMLAGFAGGTLDALLARLMDLMLALPYVLVAITLATTFPTTSATAGVAMTVAVIAFFSVGGLARVIRGQVLSLKEKGFVEAARALGASNARIMFADVLPNLTGQITVLGSLLIPASIVFEATLSFLGVGVRAPAPSWGAMLGEGGEAFQTAWWLLAVPGALLLLTTLSFNLLGDAIRDALGPGGARPARARRGR</sequence>
<keyword evidence="6 7" id="KW-0472">Membrane</keyword>
<feature type="transmembrane region" description="Helical" evidence="7">
    <location>
        <begin position="211"/>
        <end position="233"/>
    </location>
</feature>
<evidence type="ECO:0000313" key="11">
    <source>
        <dbReference type="Proteomes" id="UP000614047"/>
    </source>
</evidence>
<accession>A0A931DL37</accession>
<keyword evidence="2 7" id="KW-0813">Transport</keyword>
<dbReference type="Proteomes" id="UP000614047">
    <property type="component" value="Unassembled WGS sequence"/>
</dbReference>